<evidence type="ECO:0000313" key="4">
    <source>
        <dbReference type="Proteomes" id="UP000680815"/>
    </source>
</evidence>
<dbReference type="SUPFAM" id="SSF141371">
    <property type="entry name" value="PilZ domain-like"/>
    <property type="match status" value="1"/>
</dbReference>
<organism evidence="3 4">
    <name type="scientific">Roseomonas nitratireducens</name>
    <dbReference type="NCBI Taxonomy" id="2820810"/>
    <lineage>
        <taxon>Bacteria</taxon>
        <taxon>Pseudomonadati</taxon>
        <taxon>Pseudomonadota</taxon>
        <taxon>Alphaproteobacteria</taxon>
        <taxon>Acetobacterales</taxon>
        <taxon>Roseomonadaceae</taxon>
        <taxon>Roseomonas</taxon>
    </lineage>
</organism>
<feature type="domain" description="PilZ" evidence="2">
    <location>
        <begin position="25"/>
        <end position="106"/>
    </location>
</feature>
<reference evidence="3 4" key="1">
    <citation type="submission" date="2021-03" db="EMBL/GenBank/DDBJ databases">
        <authorList>
            <person name="So Y."/>
        </authorList>
    </citation>
    <scope>NUCLEOTIDE SEQUENCE [LARGE SCALE GENOMIC DNA]</scope>
    <source>
        <strain evidence="3 4">PWR1</strain>
    </source>
</reference>
<accession>A0ABS4ARE1</accession>
<dbReference type="InterPro" id="IPR009875">
    <property type="entry name" value="PilZ_domain"/>
</dbReference>
<dbReference type="Pfam" id="PF07238">
    <property type="entry name" value="PilZ"/>
    <property type="match status" value="1"/>
</dbReference>
<evidence type="ECO:0000313" key="3">
    <source>
        <dbReference type="EMBL" id="MBP0463937.1"/>
    </source>
</evidence>
<dbReference type="EMBL" id="JAGIYZ010000006">
    <property type="protein sequence ID" value="MBP0463937.1"/>
    <property type="molecule type" value="Genomic_DNA"/>
</dbReference>
<evidence type="ECO:0000256" key="1">
    <source>
        <dbReference type="SAM" id="MobiDB-lite"/>
    </source>
</evidence>
<comment type="caution">
    <text evidence="3">The sequence shown here is derived from an EMBL/GenBank/DDBJ whole genome shotgun (WGS) entry which is preliminary data.</text>
</comment>
<feature type="region of interest" description="Disordered" evidence="1">
    <location>
        <begin position="1"/>
        <end position="25"/>
    </location>
</feature>
<protein>
    <submittedName>
        <fullName evidence="3">PilZ domain-containing protein</fullName>
    </submittedName>
</protein>
<sequence length="124" mass="13020">MPGPQMPTAPRGAMQSHGVVTAGRERRVHPRYPVDWTARAEWRGGIAVEGRVGNVSHGGALLVGVPPQAAGSIGTLRIEGIALPVPCRVVAVGADSSLHIAFELEGMGLEAFLARLDQRIAQGR</sequence>
<evidence type="ECO:0000259" key="2">
    <source>
        <dbReference type="Pfam" id="PF07238"/>
    </source>
</evidence>
<dbReference type="Gene3D" id="2.40.10.220">
    <property type="entry name" value="predicted glycosyltransferase like domains"/>
    <property type="match status" value="1"/>
</dbReference>
<name>A0ABS4ARE1_9PROT</name>
<dbReference type="RefSeq" id="WP_209351304.1">
    <property type="nucleotide sequence ID" value="NZ_JAGIYZ010000006.1"/>
</dbReference>
<keyword evidence="4" id="KW-1185">Reference proteome</keyword>
<gene>
    <name evidence="3" type="ORF">J5Y09_08445</name>
</gene>
<proteinExistence type="predicted"/>
<dbReference type="Proteomes" id="UP000680815">
    <property type="component" value="Unassembled WGS sequence"/>
</dbReference>